<organism evidence="4 5">
    <name type="scientific">Gossypium barbadense</name>
    <name type="common">Sea Island cotton</name>
    <name type="synonym">Hibiscus barbadensis</name>
    <dbReference type="NCBI Taxonomy" id="3634"/>
    <lineage>
        <taxon>Eukaryota</taxon>
        <taxon>Viridiplantae</taxon>
        <taxon>Streptophyta</taxon>
        <taxon>Embryophyta</taxon>
        <taxon>Tracheophyta</taxon>
        <taxon>Spermatophyta</taxon>
        <taxon>Magnoliopsida</taxon>
        <taxon>eudicotyledons</taxon>
        <taxon>Gunneridae</taxon>
        <taxon>Pentapetalae</taxon>
        <taxon>rosids</taxon>
        <taxon>malvids</taxon>
        <taxon>Malvales</taxon>
        <taxon>Malvaceae</taxon>
        <taxon>Malvoideae</taxon>
        <taxon>Gossypium</taxon>
    </lineage>
</organism>
<evidence type="ECO:0000313" key="4">
    <source>
        <dbReference type="EMBL" id="PPR84884.1"/>
    </source>
</evidence>
<dbReference type="InterPro" id="IPR001220">
    <property type="entry name" value="Legume_lectin_dom"/>
</dbReference>
<accession>A0A2P5QFT9</accession>
<dbReference type="PANTHER" id="PTHR32401">
    <property type="entry name" value="CONCANAVALIN A-LIKE LECTIN FAMILY PROTEIN"/>
    <property type="match status" value="1"/>
</dbReference>
<evidence type="ECO:0000256" key="1">
    <source>
        <dbReference type="ARBA" id="ARBA00007606"/>
    </source>
</evidence>
<dbReference type="OrthoDB" id="1001894at2759"/>
<dbReference type="Pfam" id="PF00139">
    <property type="entry name" value="Lectin_legB"/>
    <property type="match status" value="1"/>
</dbReference>
<dbReference type="EMBL" id="KZ669649">
    <property type="protein sequence ID" value="PPR84884.1"/>
    <property type="molecule type" value="Genomic_DNA"/>
</dbReference>
<reference evidence="4 5" key="1">
    <citation type="submission" date="2015-01" db="EMBL/GenBank/DDBJ databases">
        <title>Genome of allotetraploid Gossypium barbadense reveals genomic plasticity and fiber elongation in cotton evolution.</title>
        <authorList>
            <person name="Chen X."/>
            <person name="Liu X."/>
            <person name="Zhao B."/>
            <person name="Zheng H."/>
            <person name="Hu Y."/>
            <person name="Lu G."/>
            <person name="Yang C."/>
            <person name="Chen J."/>
            <person name="Shan C."/>
            <person name="Zhang L."/>
            <person name="Zhou Y."/>
            <person name="Wang L."/>
            <person name="Guo W."/>
            <person name="Bai Y."/>
            <person name="Ruan J."/>
            <person name="Shangguan X."/>
            <person name="Mao Y."/>
            <person name="Jiang J."/>
            <person name="Zhu Y."/>
            <person name="Lei J."/>
            <person name="Kang H."/>
            <person name="Chen S."/>
            <person name="He X."/>
            <person name="Wang R."/>
            <person name="Wang Y."/>
            <person name="Chen J."/>
            <person name="Wang L."/>
            <person name="Yu S."/>
            <person name="Wang B."/>
            <person name="Wei J."/>
            <person name="Song S."/>
            <person name="Lu X."/>
            <person name="Gao Z."/>
            <person name="Gu W."/>
            <person name="Deng X."/>
            <person name="Ma D."/>
            <person name="Wang S."/>
            <person name="Liang W."/>
            <person name="Fang L."/>
            <person name="Cai C."/>
            <person name="Zhu X."/>
            <person name="Zhou B."/>
            <person name="Zhang Y."/>
            <person name="Chen Z."/>
            <person name="Xu S."/>
            <person name="Zhu R."/>
            <person name="Wang S."/>
            <person name="Zhang T."/>
            <person name="Zhao G."/>
        </authorList>
    </citation>
    <scope>NUCLEOTIDE SEQUENCE [LARGE SCALE GENOMIC DNA]</scope>
    <source>
        <strain evidence="5">cv. Xinhai21</strain>
        <tissue evidence="4">Leaf</tissue>
    </source>
</reference>
<feature type="domain" description="Legume lectin" evidence="3">
    <location>
        <begin position="30"/>
        <end position="163"/>
    </location>
</feature>
<name>A0A2P5QFT9_GOSBA</name>
<dbReference type="Proteomes" id="UP000239757">
    <property type="component" value="Unassembled WGS sequence"/>
</dbReference>
<sequence length="172" mass="18369">MNILSNNVLLDHACVAASPPASSDINKGGFNFSGYLNVEGGAGLDSSGLFKLTNTNIRLRGHIFYKNPIQFKNSTNATSLGSHGLAFVISPNNEISGALSGQYLGLFNATNTGIDSNHVVAIELEQSRTWSSVTDENHVGIDINRPKSVTSASAGYFTDEGELKNLSLKFKF</sequence>
<dbReference type="InterPro" id="IPR013320">
    <property type="entry name" value="ConA-like_dom_sf"/>
</dbReference>
<evidence type="ECO:0000256" key="2">
    <source>
        <dbReference type="ARBA" id="ARBA00022734"/>
    </source>
</evidence>
<evidence type="ECO:0000313" key="5">
    <source>
        <dbReference type="Proteomes" id="UP000239757"/>
    </source>
</evidence>
<gene>
    <name evidence="4" type="ORF">GOBAR_AA35830</name>
</gene>
<dbReference type="AlphaFoldDB" id="A0A2P5QFT9"/>
<dbReference type="SUPFAM" id="SSF49899">
    <property type="entry name" value="Concanavalin A-like lectins/glucanases"/>
    <property type="match status" value="1"/>
</dbReference>
<comment type="similarity">
    <text evidence="1">Belongs to the leguminous lectin family.</text>
</comment>
<keyword evidence="2" id="KW-0430">Lectin</keyword>
<proteinExistence type="inferred from homology"/>
<dbReference type="PANTHER" id="PTHR32401:SF50">
    <property type="entry name" value="OS07G0133000 PROTEIN"/>
    <property type="match status" value="1"/>
</dbReference>
<dbReference type="Gene3D" id="2.60.120.200">
    <property type="match status" value="1"/>
</dbReference>
<dbReference type="InterPro" id="IPR050258">
    <property type="entry name" value="Leguminous_Lectin"/>
</dbReference>
<dbReference type="GO" id="GO:0030246">
    <property type="term" value="F:carbohydrate binding"/>
    <property type="evidence" value="ECO:0007669"/>
    <property type="project" value="UniProtKB-KW"/>
</dbReference>
<evidence type="ECO:0000259" key="3">
    <source>
        <dbReference type="Pfam" id="PF00139"/>
    </source>
</evidence>
<protein>
    <recommendedName>
        <fullName evidence="3">Legume lectin domain-containing protein</fullName>
    </recommendedName>
</protein>